<proteinExistence type="predicted"/>
<reference evidence="2 3" key="1">
    <citation type="submission" date="2019-06" db="EMBL/GenBank/DDBJ databases">
        <title>Sequencing the genomes of 1000 actinobacteria strains.</title>
        <authorList>
            <person name="Klenk H.-P."/>
        </authorList>
    </citation>
    <scope>NUCLEOTIDE SEQUENCE [LARGE SCALE GENOMIC DNA]</scope>
    <source>
        <strain evidence="2 3">DSM 45928</strain>
    </source>
</reference>
<dbReference type="InterPro" id="IPR043737">
    <property type="entry name" value="DUF5682"/>
</dbReference>
<protein>
    <submittedName>
        <fullName evidence="2">Uncharacterized protein</fullName>
    </submittedName>
</protein>
<sequence>MTADRFAGLRQQLDDAAANFAGSHQALADVLTGMVDDVERAMREPLEVFPVCHHSPASAVAMARRLRQKAPRVIYLELCEDLRPLLKELRNCQLPVALQAFAGSPKGFGEGTGPMSVVAPLTEASAEYQAIVYALDNPDVELVFVDRSTDHVFQWGSREEPKPEPEPETTETAPDSEEAALHGDSVGVEIGDMRPRFAELEEFLLHHGKVRHWSEFWDQFVEQPLVGADYDTYRQVMTLIGSLFRRLTPPDSRSLVVDEDRERYMWTRIREHLASSGADPATCMYVCGAFHASSRVDEFGLDAPETDFVISDRSETVWQYGLIPSSHSSIEAQFGLAPGSVSIAAETWSKALKRNRVKPFTLGAKSSVVSAPRLDAEAEADDQLSAFLSAPSEATGLDEDELLRWCVDIVRLARKNGYLASTADAIAVFETSILLAGMRNRSRPTPYDFADAAVTCIEKESVPGRRDVRRLCEILLGGDRIGKVGYDSLPPLAQDVFDRLKPLGIEASKRNTQRILIDLTTEPHLRSASRLLWILRGLLGSVVQPITGVCTLEEQSTQESWDVSLGRYQRGLIELGYQGVTVEQVLEQRLRRKVRTDDATAARALQAVEDAIVYLESPQLVTDLGDRAVELLAAERNVDDAPEVLRRVRRLLSYYRTRGTDLPQWLESFVRVGYAHYCTLLPSAFTAEDVGIRQVGAMVGFLVSMEGLAVSLGCDRTQLELAVKQSHPEIPGKVALRWAVQYQLGALSLAELRKRCADLLDNPLAVGSFPQYLSGFVQTLDSIPRLTSFVVELLSTAFGRLPDSVLVPWLPNLITTLKKQAPDMVPLLVREAGRTFPAGLDAIDTWTPPWLAAPAPAVMSGVEGVAGGVVAELLDEHRTAVDAHAALIGATGDWAVLARPPAGAAEVAGLLADHDAAAHAHAALVV</sequence>
<dbReference type="EMBL" id="VFOW01000001">
    <property type="protein sequence ID" value="TQL78431.1"/>
    <property type="molecule type" value="Genomic_DNA"/>
</dbReference>
<evidence type="ECO:0000313" key="2">
    <source>
        <dbReference type="EMBL" id="TQL78431.1"/>
    </source>
</evidence>
<accession>A0A543B0R5</accession>
<dbReference type="AlphaFoldDB" id="A0A543B0R5"/>
<evidence type="ECO:0000256" key="1">
    <source>
        <dbReference type="SAM" id="MobiDB-lite"/>
    </source>
</evidence>
<dbReference type="RefSeq" id="WP_142042846.1">
    <property type="nucleotide sequence ID" value="NZ_JBHTGS010000003.1"/>
</dbReference>
<evidence type="ECO:0000313" key="3">
    <source>
        <dbReference type="Proteomes" id="UP000317043"/>
    </source>
</evidence>
<dbReference type="Proteomes" id="UP000317043">
    <property type="component" value="Unassembled WGS sequence"/>
</dbReference>
<organism evidence="2 3">
    <name type="scientific">Stackebrandtia endophytica</name>
    <dbReference type="NCBI Taxonomy" id="1496996"/>
    <lineage>
        <taxon>Bacteria</taxon>
        <taxon>Bacillati</taxon>
        <taxon>Actinomycetota</taxon>
        <taxon>Actinomycetes</taxon>
        <taxon>Glycomycetales</taxon>
        <taxon>Glycomycetaceae</taxon>
        <taxon>Stackebrandtia</taxon>
    </lineage>
</organism>
<name>A0A543B0R5_9ACTN</name>
<comment type="caution">
    <text evidence="2">The sequence shown here is derived from an EMBL/GenBank/DDBJ whole genome shotgun (WGS) entry which is preliminary data.</text>
</comment>
<feature type="region of interest" description="Disordered" evidence="1">
    <location>
        <begin position="155"/>
        <end position="182"/>
    </location>
</feature>
<dbReference type="Pfam" id="PF18934">
    <property type="entry name" value="DUF5682"/>
    <property type="match status" value="1"/>
</dbReference>
<dbReference type="OrthoDB" id="3413623at2"/>
<feature type="compositionally biased region" description="Acidic residues" evidence="1">
    <location>
        <begin position="166"/>
        <end position="178"/>
    </location>
</feature>
<gene>
    <name evidence="2" type="ORF">FB566_4017</name>
</gene>
<dbReference type="InParanoid" id="A0A543B0R5"/>
<keyword evidence="3" id="KW-1185">Reference proteome</keyword>